<keyword evidence="1" id="KW-0472">Membrane</keyword>
<reference evidence="2 3" key="1">
    <citation type="journal article" date="2024" name="IMA Fungus">
        <title>Apiospora arundinis, a panoply of carbohydrate-active enzymes and secondary metabolites.</title>
        <authorList>
            <person name="Sorensen T."/>
            <person name="Petersen C."/>
            <person name="Muurmann A.T."/>
            <person name="Christiansen J.V."/>
            <person name="Brundto M.L."/>
            <person name="Overgaard C.K."/>
            <person name="Boysen A.T."/>
            <person name="Wollenberg R.D."/>
            <person name="Larsen T.O."/>
            <person name="Sorensen J.L."/>
            <person name="Nielsen K.L."/>
            <person name="Sondergaard T.E."/>
        </authorList>
    </citation>
    <scope>NUCLEOTIDE SEQUENCE [LARGE SCALE GENOMIC DNA]</scope>
    <source>
        <strain evidence="2 3">AAU 773</strain>
    </source>
</reference>
<evidence type="ECO:0000313" key="2">
    <source>
        <dbReference type="EMBL" id="KAK8856447.1"/>
    </source>
</evidence>
<dbReference type="Proteomes" id="UP001390339">
    <property type="component" value="Unassembled WGS sequence"/>
</dbReference>
<keyword evidence="3" id="KW-1185">Reference proteome</keyword>
<keyword evidence="1" id="KW-0812">Transmembrane</keyword>
<name>A0ABR2I248_9PEZI</name>
<sequence>MEARFRVNQPYHVGEAGFWSSILPTSAPSSICSMIVWFMAIATTKDMVMFRYSTSDTMPYQREDRGKGGCGILILQRPASSYWSR</sequence>
<keyword evidence="1" id="KW-1133">Transmembrane helix</keyword>
<proteinExistence type="predicted"/>
<accession>A0ABR2I248</accession>
<protein>
    <submittedName>
        <fullName evidence="2">Uncharacterized protein</fullName>
    </submittedName>
</protein>
<gene>
    <name evidence="2" type="ORF">PGQ11_012359</name>
</gene>
<feature type="transmembrane region" description="Helical" evidence="1">
    <location>
        <begin position="18"/>
        <end position="42"/>
    </location>
</feature>
<dbReference type="EMBL" id="JAPCWZ010000007">
    <property type="protein sequence ID" value="KAK8856447.1"/>
    <property type="molecule type" value="Genomic_DNA"/>
</dbReference>
<comment type="caution">
    <text evidence="2">The sequence shown here is derived from an EMBL/GenBank/DDBJ whole genome shotgun (WGS) entry which is preliminary data.</text>
</comment>
<evidence type="ECO:0000313" key="3">
    <source>
        <dbReference type="Proteomes" id="UP001390339"/>
    </source>
</evidence>
<evidence type="ECO:0000256" key="1">
    <source>
        <dbReference type="SAM" id="Phobius"/>
    </source>
</evidence>
<organism evidence="2 3">
    <name type="scientific">Apiospora arundinis</name>
    <dbReference type="NCBI Taxonomy" id="335852"/>
    <lineage>
        <taxon>Eukaryota</taxon>
        <taxon>Fungi</taxon>
        <taxon>Dikarya</taxon>
        <taxon>Ascomycota</taxon>
        <taxon>Pezizomycotina</taxon>
        <taxon>Sordariomycetes</taxon>
        <taxon>Xylariomycetidae</taxon>
        <taxon>Amphisphaeriales</taxon>
        <taxon>Apiosporaceae</taxon>
        <taxon>Apiospora</taxon>
    </lineage>
</organism>